<evidence type="ECO:0000256" key="1">
    <source>
        <dbReference type="ARBA" id="ARBA00023239"/>
    </source>
</evidence>
<dbReference type="SFLD" id="SFLDG01020">
    <property type="entry name" value="Terpene_Cyclase_Like_2"/>
    <property type="match status" value="1"/>
</dbReference>
<keyword evidence="2" id="KW-0479">Metal-binding</keyword>
<keyword evidence="1 2" id="KW-0456">Lyase</keyword>
<comment type="similarity">
    <text evidence="2">Belongs to the terpene synthase family.</text>
</comment>
<name>A0A840QHD7_9PSEU</name>
<proteinExistence type="inferred from homology"/>
<comment type="cofactor">
    <cofactor evidence="2">
        <name>Mg(2+)</name>
        <dbReference type="ChEBI" id="CHEBI:18420"/>
    </cofactor>
</comment>
<dbReference type="GO" id="GO:0046872">
    <property type="term" value="F:metal ion binding"/>
    <property type="evidence" value="ECO:0007669"/>
    <property type="project" value="UniProtKB-KW"/>
</dbReference>
<evidence type="ECO:0000313" key="3">
    <source>
        <dbReference type="EMBL" id="MBB5159926.1"/>
    </source>
</evidence>
<dbReference type="PANTHER" id="PTHR35201">
    <property type="entry name" value="TERPENE SYNTHASE"/>
    <property type="match status" value="1"/>
</dbReference>
<gene>
    <name evidence="3" type="ORF">BJ970_007526</name>
</gene>
<dbReference type="Gene3D" id="1.10.600.10">
    <property type="entry name" value="Farnesyl Diphosphate Synthase"/>
    <property type="match status" value="1"/>
</dbReference>
<dbReference type="InterPro" id="IPR008949">
    <property type="entry name" value="Isoprenoid_synthase_dom_sf"/>
</dbReference>
<evidence type="ECO:0000256" key="2">
    <source>
        <dbReference type="RuleBase" id="RU366034"/>
    </source>
</evidence>
<evidence type="ECO:0000313" key="4">
    <source>
        <dbReference type="Proteomes" id="UP000584374"/>
    </source>
</evidence>
<dbReference type="EC" id="4.2.3.-" evidence="2"/>
<reference evidence="3 4" key="1">
    <citation type="submission" date="2020-08" db="EMBL/GenBank/DDBJ databases">
        <title>Sequencing the genomes of 1000 actinobacteria strains.</title>
        <authorList>
            <person name="Klenk H.-P."/>
        </authorList>
    </citation>
    <scope>NUCLEOTIDE SEQUENCE [LARGE SCALE GENOMIC DNA]</scope>
    <source>
        <strain evidence="3 4">DSM 45584</strain>
    </source>
</reference>
<dbReference type="Proteomes" id="UP000584374">
    <property type="component" value="Unassembled WGS sequence"/>
</dbReference>
<dbReference type="RefSeq" id="WP_184732978.1">
    <property type="nucleotide sequence ID" value="NZ_JACHIW010000003.1"/>
</dbReference>
<keyword evidence="2" id="KW-0460">Magnesium</keyword>
<dbReference type="Pfam" id="PF19086">
    <property type="entry name" value="Terpene_syn_C_2"/>
    <property type="match status" value="1"/>
</dbReference>
<comment type="caution">
    <text evidence="3">The sequence shown here is derived from an EMBL/GenBank/DDBJ whole genome shotgun (WGS) entry which is preliminary data.</text>
</comment>
<dbReference type="SUPFAM" id="SSF48576">
    <property type="entry name" value="Terpenoid synthases"/>
    <property type="match status" value="1"/>
</dbReference>
<dbReference type="EMBL" id="JACHIW010000003">
    <property type="protein sequence ID" value="MBB5159926.1"/>
    <property type="molecule type" value="Genomic_DNA"/>
</dbReference>
<sequence>MRASLPAIAQRFSCDFHPDYYELIQRNEQWVVQDLCPGDTEWAQATLDMLGSTLVCTGYPRADRGRLLDICNLSTWWFMVDDQFTRIVTDPDAPENLRKQRGAEYVEDLWRLVVGEPTRTHRWPPEVIRELVDRIRGRTTPEFFQRMVEAMSTWQVRGLVAELDAPDATDEDPLQAYLRLRVDSAGPSSFMVFAEYVLELDLPSEIRSNGLIKEYERLIAEHWILPNDLLSFRKECFRGDHTNLVCLLRRNQGLSLNDALAAVATLINDRQERVLKQYDEIMATELGKREEVRMYLDALQAIGAANQRWSYLTPRYHGPRFQWNGVLSGELRLFPTHTQFPGVNAQL</sequence>
<dbReference type="AlphaFoldDB" id="A0A840QHD7"/>
<dbReference type="InterPro" id="IPR034686">
    <property type="entry name" value="Terpene_cyclase-like_2"/>
</dbReference>
<dbReference type="SFLD" id="SFLDS00005">
    <property type="entry name" value="Isoprenoid_Synthase_Type_I"/>
    <property type="match status" value="1"/>
</dbReference>
<dbReference type="GO" id="GO:0010333">
    <property type="term" value="F:terpene synthase activity"/>
    <property type="evidence" value="ECO:0007669"/>
    <property type="project" value="InterPro"/>
</dbReference>
<organism evidence="3 4">
    <name type="scientific">Saccharopolyspora phatthalungensis</name>
    <dbReference type="NCBI Taxonomy" id="664693"/>
    <lineage>
        <taxon>Bacteria</taxon>
        <taxon>Bacillati</taxon>
        <taxon>Actinomycetota</taxon>
        <taxon>Actinomycetes</taxon>
        <taxon>Pseudonocardiales</taxon>
        <taxon>Pseudonocardiaceae</taxon>
        <taxon>Saccharopolyspora</taxon>
    </lineage>
</organism>
<keyword evidence="4" id="KW-1185">Reference proteome</keyword>
<dbReference type="PANTHER" id="PTHR35201:SF4">
    <property type="entry name" value="BETA-PINACENE SYNTHASE-RELATED"/>
    <property type="match status" value="1"/>
</dbReference>
<protein>
    <recommendedName>
        <fullName evidence="2">Terpene synthase</fullName>
        <ecNumber evidence="2">4.2.3.-</ecNumber>
    </recommendedName>
</protein>
<accession>A0A840QHD7</accession>